<dbReference type="CDD" id="cd03230">
    <property type="entry name" value="ABC_DR_subfamily_A"/>
    <property type="match status" value="2"/>
</dbReference>
<dbReference type="OrthoDB" id="9805029at2"/>
<dbReference type="GO" id="GO:0140359">
    <property type="term" value="F:ABC-type transporter activity"/>
    <property type="evidence" value="ECO:0007669"/>
    <property type="project" value="InterPro"/>
</dbReference>
<dbReference type="EMBL" id="NHSJ01000073">
    <property type="protein sequence ID" value="PPQ30687.1"/>
    <property type="molecule type" value="Genomic_DNA"/>
</dbReference>
<feature type="domain" description="ABC transporter" evidence="8">
    <location>
        <begin position="5"/>
        <end position="240"/>
    </location>
</feature>
<keyword evidence="11" id="KW-1185">Reference proteome</keyword>
<feature type="domain" description="ABC transmembrane type-2" evidence="9">
    <location>
        <begin position="672"/>
        <end position="900"/>
    </location>
</feature>
<dbReference type="InterPro" id="IPR003593">
    <property type="entry name" value="AAA+_ATPase"/>
</dbReference>
<dbReference type="SUPFAM" id="SSF52540">
    <property type="entry name" value="P-loop containing nucleoside triphosphate hydrolases"/>
    <property type="match status" value="2"/>
</dbReference>
<evidence type="ECO:0000259" key="9">
    <source>
        <dbReference type="PROSITE" id="PS51012"/>
    </source>
</evidence>
<dbReference type="Proteomes" id="UP000239089">
    <property type="component" value="Unassembled WGS sequence"/>
</dbReference>
<dbReference type="PROSITE" id="PS50893">
    <property type="entry name" value="ABC_TRANSPORTER_2"/>
    <property type="match status" value="2"/>
</dbReference>
<dbReference type="Pfam" id="PF00005">
    <property type="entry name" value="ABC_tran"/>
    <property type="match status" value="2"/>
</dbReference>
<dbReference type="AlphaFoldDB" id="A0A2S6N7W5"/>
<organism evidence="10 11">
    <name type="scientific">Rhodoblastus sphagnicola</name>
    <dbReference type="NCBI Taxonomy" id="333368"/>
    <lineage>
        <taxon>Bacteria</taxon>
        <taxon>Pseudomonadati</taxon>
        <taxon>Pseudomonadota</taxon>
        <taxon>Alphaproteobacteria</taxon>
        <taxon>Hyphomicrobiales</taxon>
        <taxon>Rhodoblastaceae</taxon>
        <taxon>Rhodoblastus</taxon>
    </lineage>
</organism>
<dbReference type="NCBIfam" id="NF033858">
    <property type="entry name" value="ABC2_perm_RbbA"/>
    <property type="match status" value="1"/>
</dbReference>
<dbReference type="PROSITE" id="PS51012">
    <property type="entry name" value="ABC_TM2"/>
    <property type="match status" value="1"/>
</dbReference>
<keyword evidence="3" id="KW-0812">Transmembrane</keyword>
<evidence type="ECO:0000313" key="11">
    <source>
        <dbReference type="Proteomes" id="UP000239089"/>
    </source>
</evidence>
<keyword evidence="4" id="KW-0547">Nucleotide-binding</keyword>
<evidence type="ECO:0000256" key="1">
    <source>
        <dbReference type="ARBA" id="ARBA00004141"/>
    </source>
</evidence>
<dbReference type="PROSITE" id="PS00211">
    <property type="entry name" value="ABC_TRANSPORTER_1"/>
    <property type="match status" value="1"/>
</dbReference>
<dbReference type="PANTHER" id="PTHR43038">
    <property type="entry name" value="ATP-BINDING CASSETTE, SUB-FAMILY H, MEMBER 1"/>
    <property type="match status" value="1"/>
</dbReference>
<evidence type="ECO:0000256" key="2">
    <source>
        <dbReference type="ARBA" id="ARBA00005417"/>
    </source>
</evidence>
<feature type="domain" description="ABC transporter" evidence="8">
    <location>
        <begin position="268"/>
        <end position="498"/>
    </location>
</feature>
<dbReference type="GO" id="GO:0005524">
    <property type="term" value="F:ATP binding"/>
    <property type="evidence" value="ECO:0007669"/>
    <property type="project" value="UniProtKB-KW"/>
</dbReference>
<comment type="similarity">
    <text evidence="2">Belongs to the ABC transporter superfamily.</text>
</comment>
<dbReference type="PANTHER" id="PTHR43038:SF4">
    <property type="entry name" value="RIBOSOME-ASSOCIATED ATPASE"/>
    <property type="match status" value="1"/>
</dbReference>
<keyword evidence="6" id="KW-1133">Transmembrane helix</keyword>
<proteinExistence type="inferred from homology"/>
<dbReference type="Gene3D" id="3.40.50.300">
    <property type="entry name" value="P-loop containing nucleotide triphosphate hydrolases"/>
    <property type="match status" value="2"/>
</dbReference>
<dbReference type="InterPro" id="IPR047651">
    <property type="entry name" value="ABC2_perm_RbbA"/>
</dbReference>
<comment type="caution">
    <text evidence="10">The sequence shown here is derived from an EMBL/GenBank/DDBJ whole genome shotgun (WGS) entry which is preliminary data.</text>
</comment>
<dbReference type="InterPro" id="IPR047817">
    <property type="entry name" value="ABC2_TM_bact-type"/>
</dbReference>
<evidence type="ECO:0000256" key="6">
    <source>
        <dbReference type="ARBA" id="ARBA00022989"/>
    </source>
</evidence>
<dbReference type="InterPro" id="IPR003439">
    <property type="entry name" value="ABC_transporter-like_ATP-bd"/>
</dbReference>
<evidence type="ECO:0000313" key="10">
    <source>
        <dbReference type="EMBL" id="PPQ30687.1"/>
    </source>
</evidence>
<keyword evidence="7" id="KW-0472">Membrane</keyword>
<evidence type="ECO:0000256" key="4">
    <source>
        <dbReference type="ARBA" id="ARBA00022741"/>
    </source>
</evidence>
<dbReference type="Pfam" id="PF12698">
    <property type="entry name" value="ABC2_membrane_3"/>
    <property type="match status" value="1"/>
</dbReference>
<dbReference type="GO" id="GO:0016887">
    <property type="term" value="F:ATP hydrolysis activity"/>
    <property type="evidence" value="ECO:0007669"/>
    <property type="project" value="InterPro"/>
</dbReference>
<evidence type="ECO:0000256" key="5">
    <source>
        <dbReference type="ARBA" id="ARBA00022840"/>
    </source>
</evidence>
<protein>
    <submittedName>
        <fullName evidence="10">Multidrug ABC transporter ATP-binding protein</fullName>
    </submittedName>
</protein>
<keyword evidence="5 10" id="KW-0067">ATP-binding</keyword>
<evidence type="ECO:0000256" key="3">
    <source>
        <dbReference type="ARBA" id="ARBA00022692"/>
    </source>
</evidence>
<dbReference type="GO" id="GO:0016020">
    <property type="term" value="C:membrane"/>
    <property type="evidence" value="ECO:0007669"/>
    <property type="project" value="UniProtKB-SubCell"/>
</dbReference>
<dbReference type="InterPro" id="IPR017871">
    <property type="entry name" value="ABC_transporter-like_CS"/>
</dbReference>
<evidence type="ECO:0000256" key="7">
    <source>
        <dbReference type="ARBA" id="ARBA00023136"/>
    </source>
</evidence>
<dbReference type="RefSeq" id="WP_104507994.1">
    <property type="nucleotide sequence ID" value="NZ_JACIGC010000004.1"/>
</dbReference>
<comment type="subcellular location">
    <subcellularLocation>
        <location evidence="1">Membrane</location>
        <topology evidence="1">Multi-pass membrane protein</topology>
    </subcellularLocation>
</comment>
<accession>A0A2S6N7W5</accession>
<dbReference type="Gene3D" id="3.40.1710.10">
    <property type="entry name" value="abc type-2 transporter like domain"/>
    <property type="match status" value="1"/>
</dbReference>
<gene>
    <name evidence="10" type="ORF">CCR94_11495</name>
</gene>
<evidence type="ECO:0000259" key="8">
    <source>
        <dbReference type="PROSITE" id="PS50893"/>
    </source>
</evidence>
<name>A0A2S6N7W5_9HYPH</name>
<dbReference type="InterPro" id="IPR013525">
    <property type="entry name" value="ABC2_TM"/>
</dbReference>
<reference evidence="10 11" key="1">
    <citation type="journal article" date="2018" name="Arch. Microbiol.">
        <title>New insights into the metabolic potential of the phototrophic purple bacterium Rhodopila globiformis DSM 161(T) from its draft genome sequence and evidence for a vanadium-dependent nitrogenase.</title>
        <authorList>
            <person name="Imhoff J.F."/>
            <person name="Rahn T."/>
            <person name="Kunzel S."/>
            <person name="Neulinger S.C."/>
        </authorList>
    </citation>
    <scope>NUCLEOTIDE SEQUENCE [LARGE SCALE GENOMIC DNA]</scope>
    <source>
        <strain evidence="10 11">DSM 16996</strain>
    </source>
</reference>
<sequence>MSDVAALANVTQLYGTTRALDDVTIALPEGKMIGLIGPDGVGKSTLLALVAGVRRIQSGGVTALGGDMADSGHRAACAARIAYMPQGLGRNLYPTLSVFENLDFFGRLFGQGAAEREARIKELLASTGLDPFPDRPAGQLSGGMKQKLSLCCALIHDPDLLILDEPTTGVDPLSRRQFWDLIDRIRARRPGMSVAVATAYMEEAERFDWLAALDGGKIIGSGAPADLRALTREKSLDAAFIALLPPEARADHSAVVLPPLVEGEGYAIEAENLTCRFGKFTAVDHVNFRIRRGEIFGFLGSNGCGKSTTMKMLTGLLAPTEGEALLFGQRLDAGDMATRRRVGYMSQGFSLYSELTVRQNLVLHAQLFELPEPGATARVKEMLARFDLDGVADQKPESLPLGIRQRLQLAVAVLHKPEVLILDEPTSGVDPIARDSFWRLLIALSREDGVTIFISTHFMNEAERCDRISLMHAGKVLAVDAPAALVAARGKADLEQTFISYLEGAGEGAEPAEAVGFSAPRAAASAVRRFDPARLWAYARREAMEILRDRLRLIFAFVGPLTLLLTFGYGISFDVENLAYAVNDQDNSLESRELLENFAGSRYFSQKSDVTSASEIDRRLSTGELKLVVEIPAGFGRDLVAGKGPRVAVWIDGAMPFRGETIRSYITGISQTWLAEQHRRRGLTVAASPINVETRFRYNQAFKSIYSIIPGVIMLILMLVPSMLTALGVVREKEVGSIANFRSTPVTRVEFLLGKQAPYIVLSFVSFGILMATALLLFGLPVRGSALALVLGAAFYIYATTSLGILFSAFLRTQVAALFATAVVSIIPAVNFSGLLVSVASLSTGGRLVGLAFPCGWFQEISIGAFTKGMDFMHLAPNLLVLLAFGLFYQLCAVLALRKQEA</sequence>
<dbReference type="InterPro" id="IPR027417">
    <property type="entry name" value="P-loop_NTPase"/>
</dbReference>
<dbReference type="SMART" id="SM00382">
    <property type="entry name" value="AAA"/>
    <property type="match status" value="2"/>
</dbReference>